<evidence type="ECO:0000256" key="1">
    <source>
        <dbReference type="SAM" id="MobiDB-lite"/>
    </source>
</evidence>
<accession>A0A9P1M1T1</accession>
<evidence type="ECO:0000313" key="3">
    <source>
        <dbReference type="EMBL" id="CAL4804750.1"/>
    </source>
</evidence>
<feature type="non-terminal residue" evidence="2">
    <location>
        <position position="140"/>
    </location>
</feature>
<gene>
    <name evidence="2" type="ORF">C1SCF055_LOCUS42080</name>
</gene>
<dbReference type="AlphaFoldDB" id="A0A9P1M1T1"/>
<reference evidence="2" key="1">
    <citation type="submission" date="2022-10" db="EMBL/GenBank/DDBJ databases">
        <authorList>
            <person name="Chen Y."/>
            <person name="Dougan E. K."/>
            <person name="Chan C."/>
            <person name="Rhodes N."/>
            <person name="Thang M."/>
        </authorList>
    </citation>
    <scope>NUCLEOTIDE SEQUENCE</scope>
</reference>
<dbReference type="EMBL" id="CAMXCT030006634">
    <property type="protein sequence ID" value="CAL4804750.1"/>
    <property type="molecule type" value="Genomic_DNA"/>
</dbReference>
<keyword evidence="4" id="KW-1185">Reference proteome</keyword>
<dbReference type="EMBL" id="CAMXCT010006634">
    <property type="protein sequence ID" value="CAI4017438.1"/>
    <property type="molecule type" value="Genomic_DNA"/>
</dbReference>
<dbReference type="EMBL" id="CAMXCT020006634">
    <property type="protein sequence ID" value="CAL1170813.1"/>
    <property type="molecule type" value="Genomic_DNA"/>
</dbReference>
<comment type="caution">
    <text evidence="2">The sequence shown here is derived from an EMBL/GenBank/DDBJ whole genome shotgun (WGS) entry which is preliminary data.</text>
</comment>
<sequence length="140" mass="14326">VATLELHGRLDFPGGHSAVILFELSVTRPPSDDGQSDGGSLPSSHSAFGSVEEVDTEEEGEVEHDPEEEPEAVEDGGRGLGRPGSIPSSEGGLTAPAGCSVSSAVRLFVGADAPQTARSSTPKVGRAVQPSKARQGARPR</sequence>
<dbReference type="Proteomes" id="UP001152797">
    <property type="component" value="Unassembled WGS sequence"/>
</dbReference>
<organism evidence="2">
    <name type="scientific">Cladocopium goreaui</name>
    <dbReference type="NCBI Taxonomy" id="2562237"/>
    <lineage>
        <taxon>Eukaryota</taxon>
        <taxon>Sar</taxon>
        <taxon>Alveolata</taxon>
        <taxon>Dinophyceae</taxon>
        <taxon>Suessiales</taxon>
        <taxon>Symbiodiniaceae</taxon>
        <taxon>Cladocopium</taxon>
    </lineage>
</organism>
<proteinExistence type="predicted"/>
<name>A0A9P1M1T1_9DINO</name>
<feature type="region of interest" description="Disordered" evidence="1">
    <location>
        <begin position="27"/>
        <end position="97"/>
    </location>
</feature>
<evidence type="ECO:0000313" key="4">
    <source>
        <dbReference type="Proteomes" id="UP001152797"/>
    </source>
</evidence>
<protein>
    <submittedName>
        <fullName evidence="2">Uncharacterized protein</fullName>
    </submittedName>
</protein>
<feature type="compositionally biased region" description="Acidic residues" evidence="1">
    <location>
        <begin position="52"/>
        <end position="74"/>
    </location>
</feature>
<reference evidence="3 4" key="2">
    <citation type="submission" date="2024-05" db="EMBL/GenBank/DDBJ databases">
        <authorList>
            <person name="Chen Y."/>
            <person name="Shah S."/>
            <person name="Dougan E. K."/>
            <person name="Thang M."/>
            <person name="Chan C."/>
        </authorList>
    </citation>
    <scope>NUCLEOTIDE SEQUENCE [LARGE SCALE GENOMIC DNA]</scope>
</reference>
<feature type="region of interest" description="Disordered" evidence="1">
    <location>
        <begin position="113"/>
        <end position="140"/>
    </location>
</feature>
<evidence type="ECO:0000313" key="2">
    <source>
        <dbReference type="EMBL" id="CAI4017438.1"/>
    </source>
</evidence>